<reference evidence="12" key="1">
    <citation type="journal article" date="2018" name="Nat. Microbiol.">
        <title>Leveraging single-cell genomics to expand the fungal tree of life.</title>
        <authorList>
            <person name="Ahrendt S.R."/>
            <person name="Quandt C.A."/>
            <person name="Ciobanu D."/>
            <person name="Clum A."/>
            <person name="Salamov A."/>
            <person name="Andreopoulos B."/>
            <person name="Cheng J.F."/>
            <person name="Woyke T."/>
            <person name="Pelin A."/>
            <person name="Henrissat B."/>
            <person name="Reynolds N.K."/>
            <person name="Benny G.L."/>
            <person name="Smith M.E."/>
            <person name="James T.Y."/>
            <person name="Grigoriev I.V."/>
        </authorList>
    </citation>
    <scope>NUCLEOTIDE SEQUENCE [LARGE SCALE GENOMIC DNA]</scope>
    <source>
        <strain evidence="12">Benny S71-1</strain>
    </source>
</reference>
<keyword evidence="5 10" id="KW-1133">Transmembrane helix</keyword>
<gene>
    <name evidence="11" type="ORF">SYNPS1DRAFT_9602</name>
</gene>
<keyword evidence="3 10" id="KW-0999">Mitochondrion inner membrane</keyword>
<protein>
    <recommendedName>
        <fullName evidence="10">Sensitive to high expression protein 9, mitochondrial</fullName>
    </recommendedName>
</protein>
<evidence type="ECO:0000256" key="1">
    <source>
        <dbReference type="ARBA" id="ARBA00007472"/>
    </source>
</evidence>
<comment type="subunit">
    <text evidence="10">Homooligomer.</text>
</comment>
<proteinExistence type="inferred from homology"/>
<evidence type="ECO:0000313" key="11">
    <source>
        <dbReference type="EMBL" id="RKP22673.1"/>
    </source>
</evidence>
<dbReference type="OrthoDB" id="5595506at2759"/>
<evidence type="ECO:0000313" key="12">
    <source>
        <dbReference type="Proteomes" id="UP000278143"/>
    </source>
</evidence>
<dbReference type="Pfam" id="PF05546">
    <property type="entry name" value="She9_MDM33"/>
    <property type="match status" value="1"/>
</dbReference>
<organism evidence="11 12">
    <name type="scientific">Syncephalis pseudoplumigaleata</name>
    <dbReference type="NCBI Taxonomy" id="1712513"/>
    <lineage>
        <taxon>Eukaryota</taxon>
        <taxon>Fungi</taxon>
        <taxon>Fungi incertae sedis</taxon>
        <taxon>Zoopagomycota</taxon>
        <taxon>Zoopagomycotina</taxon>
        <taxon>Zoopagomycetes</taxon>
        <taxon>Zoopagales</taxon>
        <taxon>Piptocephalidaceae</taxon>
        <taxon>Syncephalis</taxon>
    </lineage>
</organism>
<evidence type="ECO:0000256" key="6">
    <source>
        <dbReference type="ARBA" id="ARBA00023054"/>
    </source>
</evidence>
<dbReference type="AlphaFoldDB" id="A0A4P9YRY4"/>
<comment type="function">
    <text evidence="9">Required for the maintenance of the structure of the mitochondrial inner membrane. Involved in mitochondrial morphology. Causes growth arrest when highly overexpressed.</text>
</comment>
<feature type="non-terminal residue" evidence="11">
    <location>
        <position position="191"/>
    </location>
</feature>
<keyword evidence="2 10" id="KW-0812">Transmembrane</keyword>
<evidence type="ECO:0000256" key="2">
    <source>
        <dbReference type="ARBA" id="ARBA00022692"/>
    </source>
</evidence>
<dbReference type="InterPro" id="IPR008839">
    <property type="entry name" value="MDM33_fungi"/>
</dbReference>
<comment type="subcellular location">
    <subcellularLocation>
        <location evidence="10">Mitochondrion inner membrane</location>
        <topology evidence="10">Multi-pass membrane protein</topology>
    </subcellularLocation>
</comment>
<keyword evidence="7 10" id="KW-0496">Mitochondrion</keyword>
<keyword evidence="6" id="KW-0175">Coiled coil</keyword>
<dbReference type="Proteomes" id="UP000278143">
    <property type="component" value="Unassembled WGS sequence"/>
</dbReference>
<dbReference type="PANTHER" id="PTHR31961">
    <property type="entry name" value="SENSITIVE TO HIGH EXPRESSION PROTEIN 9, MITOCHONDRIAL"/>
    <property type="match status" value="1"/>
</dbReference>
<feature type="transmembrane region" description="Helical" evidence="10">
    <location>
        <begin position="130"/>
        <end position="150"/>
    </location>
</feature>
<evidence type="ECO:0000256" key="10">
    <source>
        <dbReference type="RuleBase" id="RU364128"/>
    </source>
</evidence>
<dbReference type="PANTHER" id="PTHR31961:SF3">
    <property type="entry name" value="SENSITIVE TO HIGH EXPRESSION PROTEIN 9, MITOCHONDRIAL"/>
    <property type="match status" value="1"/>
</dbReference>
<feature type="non-terminal residue" evidence="11">
    <location>
        <position position="1"/>
    </location>
</feature>
<name>A0A4P9YRY4_9FUNG</name>
<keyword evidence="8 10" id="KW-0472">Membrane</keyword>
<comment type="similarity">
    <text evidence="1 10">Belongs to the SHE9 family.</text>
</comment>
<evidence type="ECO:0000256" key="8">
    <source>
        <dbReference type="ARBA" id="ARBA00023136"/>
    </source>
</evidence>
<comment type="caution">
    <text evidence="10">Lacks conserved residue(s) required for the propagation of feature annotation.</text>
</comment>
<keyword evidence="4 10" id="KW-0809">Transit peptide</keyword>
<dbReference type="GO" id="GO:0005743">
    <property type="term" value="C:mitochondrial inner membrane"/>
    <property type="evidence" value="ECO:0007669"/>
    <property type="project" value="UniProtKB-SubCell"/>
</dbReference>
<evidence type="ECO:0000256" key="3">
    <source>
        <dbReference type="ARBA" id="ARBA00022792"/>
    </source>
</evidence>
<evidence type="ECO:0000256" key="5">
    <source>
        <dbReference type="ARBA" id="ARBA00022989"/>
    </source>
</evidence>
<evidence type="ECO:0000256" key="4">
    <source>
        <dbReference type="ARBA" id="ARBA00022946"/>
    </source>
</evidence>
<dbReference type="EMBL" id="KZ991819">
    <property type="protein sequence ID" value="RKP22673.1"/>
    <property type="molecule type" value="Genomic_DNA"/>
</dbReference>
<evidence type="ECO:0000256" key="7">
    <source>
        <dbReference type="ARBA" id="ARBA00023128"/>
    </source>
</evidence>
<accession>A0A4P9YRY4</accession>
<evidence type="ECO:0000256" key="9">
    <source>
        <dbReference type="ARBA" id="ARBA00024807"/>
    </source>
</evidence>
<sequence>SQLGLRLNQLTGYDEVARLKQKKAFLAARERLRRAKSVYEESVGQRAYGQREINALLQRKHMWTDDDVTRFTRLYRDEHSNEQAELAAKAESAQAEAEVEHRYDRLVDAIRARYHEEQLWSDKIRGASTYGTLALMLINVLLFISVQMIFEPRKREKLGQHVEQLLERRAAISDREQQMQTTLIQRLLEEQ</sequence>
<keyword evidence="12" id="KW-1185">Reference proteome</keyword>